<dbReference type="Proteomes" id="UP000823641">
    <property type="component" value="Unassembled WGS sequence"/>
</dbReference>
<dbReference type="HAMAP" id="MF_01057">
    <property type="entry name" value="tRNA_methyltr_TrmB"/>
    <property type="match status" value="1"/>
</dbReference>
<keyword evidence="3 7" id="KW-0489">Methyltransferase</keyword>
<evidence type="ECO:0000256" key="1">
    <source>
        <dbReference type="ARBA" id="ARBA00000142"/>
    </source>
</evidence>
<evidence type="ECO:0000313" key="8">
    <source>
        <dbReference type="EMBL" id="MBO8459482.1"/>
    </source>
</evidence>
<dbReference type="Gene3D" id="3.40.50.150">
    <property type="entry name" value="Vaccinia Virus protein VP39"/>
    <property type="match status" value="1"/>
</dbReference>
<comment type="caution">
    <text evidence="8">The sequence shown here is derived from an EMBL/GenBank/DDBJ whole genome shotgun (WGS) entry which is preliminary data.</text>
</comment>
<dbReference type="PANTHER" id="PTHR23417">
    <property type="entry name" value="3-DEOXY-D-MANNO-OCTULOSONIC-ACID TRANSFERASE/TRNA GUANINE-N 7 - -METHYLTRANSFERASE"/>
    <property type="match status" value="1"/>
</dbReference>
<dbReference type="InterPro" id="IPR003358">
    <property type="entry name" value="tRNA_(Gua-N-7)_MeTrfase_Trmb"/>
</dbReference>
<reference evidence="8" key="2">
    <citation type="journal article" date="2021" name="PeerJ">
        <title>Extensive microbial diversity within the chicken gut microbiome revealed by metagenomics and culture.</title>
        <authorList>
            <person name="Gilroy R."/>
            <person name="Ravi A."/>
            <person name="Getino M."/>
            <person name="Pursley I."/>
            <person name="Horton D.L."/>
            <person name="Alikhan N.F."/>
            <person name="Baker D."/>
            <person name="Gharbi K."/>
            <person name="Hall N."/>
            <person name="Watson M."/>
            <person name="Adriaenssens E.M."/>
            <person name="Foster-Nyarko E."/>
            <person name="Jarju S."/>
            <person name="Secka A."/>
            <person name="Antonio M."/>
            <person name="Oren A."/>
            <person name="Chaudhuri R.R."/>
            <person name="La Ragione R."/>
            <person name="Hildebrand F."/>
            <person name="Pallen M.J."/>
        </authorList>
    </citation>
    <scope>NUCLEOTIDE SEQUENCE</scope>
    <source>
        <strain evidence="8">G3-3990</strain>
    </source>
</reference>
<feature type="binding site" evidence="7">
    <location>
        <position position="161"/>
    </location>
    <ligand>
        <name>substrate</name>
    </ligand>
</feature>
<feature type="binding site" evidence="7">
    <location>
        <position position="78"/>
    </location>
    <ligand>
        <name>S-adenosyl-L-methionine</name>
        <dbReference type="ChEBI" id="CHEBI:59789"/>
    </ligand>
</feature>
<feature type="binding site" evidence="7">
    <location>
        <position position="131"/>
    </location>
    <ligand>
        <name>substrate</name>
    </ligand>
</feature>
<evidence type="ECO:0000256" key="4">
    <source>
        <dbReference type="ARBA" id="ARBA00022679"/>
    </source>
</evidence>
<evidence type="ECO:0000256" key="2">
    <source>
        <dbReference type="ARBA" id="ARBA00003015"/>
    </source>
</evidence>
<dbReference type="PROSITE" id="PS51625">
    <property type="entry name" value="SAM_MT_TRMB"/>
    <property type="match status" value="1"/>
</dbReference>
<keyword evidence="5 7" id="KW-0949">S-adenosyl-L-methionine</keyword>
<dbReference type="AlphaFoldDB" id="A0A9D9N3Y9"/>
<dbReference type="NCBIfam" id="TIGR00091">
    <property type="entry name" value="tRNA (guanosine(46)-N7)-methyltransferase TrmB"/>
    <property type="match status" value="1"/>
</dbReference>
<dbReference type="GO" id="GO:0043527">
    <property type="term" value="C:tRNA methyltransferase complex"/>
    <property type="evidence" value="ECO:0007669"/>
    <property type="project" value="TreeGrafter"/>
</dbReference>
<gene>
    <name evidence="7 8" type="primary">trmB</name>
    <name evidence="8" type="ORF">IAA73_04010</name>
</gene>
<dbReference type="InterPro" id="IPR055361">
    <property type="entry name" value="tRNA_methyltr_TrmB_bact"/>
</dbReference>
<dbReference type="EC" id="2.1.1.33" evidence="7"/>
<evidence type="ECO:0000256" key="3">
    <source>
        <dbReference type="ARBA" id="ARBA00022603"/>
    </source>
</evidence>
<sequence>MGKNKLAKFAEMEKLPNVFQCGAREVAPDNEALLMRGEWRNKFFHNNHPIVLELGCGKGEYTVGLAQRFPEKNFIGIDIKGARMWTGAKYACENGLGNVAFLRINIEFIDRFFAADEVDEIWITFPDPQMKKTTKRLTSTNLMKHYQQILKENGIIHLKTDSNFLYTYTCAMVKENAYPVLFETNDLYASNWEDPILSIKTYYEQQWLSRGISIKYIKFVLERRQDFVEPQIEIEHDNYRSFGRNGRTQTNTNK</sequence>
<comment type="caution">
    <text evidence="7">Lacks conserved residue(s) required for the propagation of feature annotation.</text>
</comment>
<proteinExistence type="inferred from homology"/>
<keyword evidence="6 7" id="KW-0819">tRNA processing</keyword>
<feature type="binding site" evidence="7">
    <location>
        <position position="127"/>
    </location>
    <ligand>
        <name>S-adenosyl-L-methionine</name>
        <dbReference type="ChEBI" id="CHEBI:59789"/>
    </ligand>
</feature>
<protein>
    <recommendedName>
        <fullName evidence="7">tRNA (guanine-N(7)-)-methyltransferase</fullName>
        <ecNumber evidence="7">2.1.1.33</ecNumber>
    </recommendedName>
    <alternativeName>
        <fullName evidence="7">tRNA (guanine(46)-N(7))-methyltransferase</fullName>
    </alternativeName>
    <alternativeName>
        <fullName evidence="7">tRNA(m7G46)-methyltransferase</fullName>
    </alternativeName>
</protein>
<feature type="binding site" evidence="7">
    <location>
        <position position="105"/>
    </location>
    <ligand>
        <name>S-adenosyl-L-methionine</name>
        <dbReference type="ChEBI" id="CHEBI:59789"/>
    </ligand>
</feature>
<accession>A0A9D9N3Y9</accession>
<evidence type="ECO:0000256" key="5">
    <source>
        <dbReference type="ARBA" id="ARBA00022691"/>
    </source>
</evidence>
<comment type="catalytic activity">
    <reaction evidence="1 7">
        <text>guanosine(46) in tRNA + S-adenosyl-L-methionine = N(7)-methylguanosine(46) in tRNA + S-adenosyl-L-homocysteine</text>
        <dbReference type="Rhea" id="RHEA:42708"/>
        <dbReference type="Rhea" id="RHEA-COMP:10188"/>
        <dbReference type="Rhea" id="RHEA-COMP:10189"/>
        <dbReference type="ChEBI" id="CHEBI:57856"/>
        <dbReference type="ChEBI" id="CHEBI:59789"/>
        <dbReference type="ChEBI" id="CHEBI:74269"/>
        <dbReference type="ChEBI" id="CHEBI:74480"/>
        <dbReference type="EC" id="2.1.1.33"/>
    </reaction>
</comment>
<reference evidence="8" key="1">
    <citation type="submission" date="2020-10" db="EMBL/GenBank/DDBJ databases">
        <authorList>
            <person name="Gilroy R."/>
        </authorList>
    </citation>
    <scope>NUCLEOTIDE SEQUENCE</scope>
    <source>
        <strain evidence="8">G3-3990</strain>
    </source>
</reference>
<keyword evidence="4 7" id="KW-0808">Transferase</keyword>
<dbReference type="PANTHER" id="PTHR23417:SF14">
    <property type="entry name" value="PENTACOTRIPEPTIDE-REPEAT REGION OF PRORP DOMAIN-CONTAINING PROTEIN"/>
    <property type="match status" value="1"/>
</dbReference>
<evidence type="ECO:0000313" key="9">
    <source>
        <dbReference type="Proteomes" id="UP000823641"/>
    </source>
</evidence>
<evidence type="ECO:0000256" key="6">
    <source>
        <dbReference type="ARBA" id="ARBA00022694"/>
    </source>
</evidence>
<name>A0A9D9N3Y9_9BACT</name>
<comment type="similarity">
    <text evidence="7">Belongs to the class I-like SAM-binding methyltransferase superfamily. TrmB family.</text>
</comment>
<dbReference type="InterPro" id="IPR029063">
    <property type="entry name" value="SAM-dependent_MTases_sf"/>
</dbReference>
<dbReference type="EMBL" id="JADIMG010000042">
    <property type="protein sequence ID" value="MBO8459482.1"/>
    <property type="molecule type" value="Genomic_DNA"/>
</dbReference>
<dbReference type="CDD" id="cd02440">
    <property type="entry name" value="AdoMet_MTases"/>
    <property type="match status" value="1"/>
</dbReference>
<evidence type="ECO:0000256" key="7">
    <source>
        <dbReference type="HAMAP-Rule" id="MF_01057"/>
    </source>
</evidence>
<feature type="binding site" evidence="7">
    <location>
        <position position="53"/>
    </location>
    <ligand>
        <name>S-adenosyl-L-methionine</name>
        <dbReference type="ChEBI" id="CHEBI:59789"/>
    </ligand>
</feature>
<dbReference type="GO" id="GO:0008176">
    <property type="term" value="F:tRNA (guanine(46)-N7)-methyltransferase activity"/>
    <property type="evidence" value="ECO:0007669"/>
    <property type="project" value="UniProtKB-UniRule"/>
</dbReference>
<comment type="function">
    <text evidence="2 7">Catalyzes the formation of N(7)-methylguanine at position 46 (m7G46) in tRNA.</text>
</comment>
<feature type="binding site" evidence="7">
    <location>
        <begin position="201"/>
        <end position="204"/>
    </location>
    <ligand>
        <name>substrate</name>
    </ligand>
</feature>
<dbReference type="SUPFAM" id="SSF53335">
    <property type="entry name" value="S-adenosyl-L-methionine-dependent methyltransferases"/>
    <property type="match status" value="1"/>
</dbReference>
<dbReference type="NCBIfam" id="NF001080">
    <property type="entry name" value="PRK00121.2-2"/>
    <property type="match status" value="1"/>
</dbReference>
<comment type="pathway">
    <text evidence="7">tRNA modification; N(7)-methylguanine-tRNA biosynthesis.</text>
</comment>
<dbReference type="Pfam" id="PF02390">
    <property type="entry name" value="Methyltransf_4"/>
    <property type="match status" value="1"/>
</dbReference>
<organism evidence="8 9">
    <name type="scientific">Candidatus Gallipaludibacter merdavium</name>
    <dbReference type="NCBI Taxonomy" id="2840839"/>
    <lineage>
        <taxon>Bacteria</taxon>
        <taxon>Pseudomonadati</taxon>
        <taxon>Bacteroidota</taxon>
        <taxon>Bacteroidia</taxon>
        <taxon>Bacteroidales</taxon>
        <taxon>Candidatus Gallipaludibacter</taxon>
    </lineage>
</organism>